<feature type="short sequence motif" description="Nudix box" evidence="14">
    <location>
        <begin position="94"/>
        <end position="116"/>
    </location>
</feature>
<evidence type="ECO:0000256" key="13">
    <source>
        <dbReference type="PIRSR" id="PIRSR604385-2"/>
    </source>
</evidence>
<dbReference type="GO" id="GO:0019144">
    <property type="term" value="F:ADP-sugar diphosphatase activity"/>
    <property type="evidence" value="ECO:0007669"/>
    <property type="project" value="TreeGrafter"/>
</dbReference>
<feature type="binding site" evidence="13">
    <location>
        <position position="113"/>
    </location>
    <ligand>
        <name>Mg(2+)</name>
        <dbReference type="ChEBI" id="CHEBI:18420"/>
        <label>1</label>
    </ligand>
</feature>
<dbReference type="GO" id="GO:0047631">
    <property type="term" value="F:ADP-ribose diphosphatase activity"/>
    <property type="evidence" value="ECO:0007669"/>
    <property type="project" value="UniProtKB-EC"/>
</dbReference>
<evidence type="ECO:0000256" key="10">
    <source>
        <dbReference type="ARBA" id="ARBA00030308"/>
    </source>
</evidence>
<dbReference type="Gene3D" id="3.90.79.10">
    <property type="entry name" value="Nucleoside Triphosphate Pyrophosphohydrolase"/>
    <property type="match status" value="1"/>
</dbReference>
<dbReference type="GO" id="GO:0006753">
    <property type="term" value="P:nucleoside phosphate metabolic process"/>
    <property type="evidence" value="ECO:0007669"/>
    <property type="project" value="TreeGrafter"/>
</dbReference>
<comment type="cofactor">
    <cofactor evidence="1 13">
        <name>Mg(2+)</name>
        <dbReference type="ChEBI" id="CHEBI:18420"/>
    </cofactor>
</comment>
<comment type="function">
    <text evidence="8">Acts on ADP-mannose and ADP-glucose as well as ADP-ribose. Prevents glycogen biosynthesis. The reaction catalyzed by this enzyme is a limiting step of the gluconeogenic process.</text>
</comment>
<evidence type="ECO:0000256" key="5">
    <source>
        <dbReference type="ARBA" id="ARBA00022723"/>
    </source>
</evidence>
<feature type="binding site" evidence="13">
    <location>
        <position position="109"/>
    </location>
    <ligand>
        <name>Mg(2+)</name>
        <dbReference type="ChEBI" id="CHEBI:18420"/>
        <label>1</label>
    </ligand>
</feature>
<dbReference type="InterPro" id="IPR015797">
    <property type="entry name" value="NUDIX_hydrolase-like_dom_sf"/>
</dbReference>
<protein>
    <recommendedName>
        <fullName evidence="4">ADP-ribose pyrophosphatase</fullName>
        <ecNumber evidence="3">3.6.1.13</ecNumber>
    </recommendedName>
    <alternativeName>
        <fullName evidence="9">ADP-ribose diphosphatase</fullName>
    </alternativeName>
    <alternativeName>
        <fullName evidence="11">ADP-ribose phosphohydrolase</fullName>
    </alternativeName>
    <alternativeName>
        <fullName evidence="10">Adenosine diphosphoribose pyrophosphatase</fullName>
    </alternativeName>
</protein>
<feature type="domain" description="Nudix hydrolase" evidence="15">
    <location>
        <begin position="52"/>
        <end position="192"/>
    </location>
</feature>
<evidence type="ECO:0000256" key="8">
    <source>
        <dbReference type="ARBA" id="ARBA00025164"/>
    </source>
</evidence>
<organism evidence="16 17">
    <name type="scientific">Saccharophagus degradans</name>
    <dbReference type="NCBI Taxonomy" id="86304"/>
    <lineage>
        <taxon>Bacteria</taxon>
        <taxon>Pseudomonadati</taxon>
        <taxon>Pseudomonadota</taxon>
        <taxon>Gammaproteobacteria</taxon>
        <taxon>Cellvibrionales</taxon>
        <taxon>Cellvibrionaceae</taxon>
        <taxon>Saccharophagus</taxon>
    </lineage>
</organism>
<evidence type="ECO:0000256" key="7">
    <source>
        <dbReference type="ARBA" id="ARBA00022842"/>
    </source>
</evidence>
<feature type="binding site" evidence="13">
    <location>
        <position position="161"/>
    </location>
    <ligand>
        <name>Mg(2+)</name>
        <dbReference type="ChEBI" id="CHEBI:18420"/>
        <label>1</label>
    </ligand>
</feature>
<dbReference type="GO" id="GO:0019693">
    <property type="term" value="P:ribose phosphate metabolic process"/>
    <property type="evidence" value="ECO:0007669"/>
    <property type="project" value="TreeGrafter"/>
</dbReference>
<accession>A0AAW7X7J9</accession>
<evidence type="ECO:0000256" key="1">
    <source>
        <dbReference type="ARBA" id="ARBA00001946"/>
    </source>
</evidence>
<evidence type="ECO:0000259" key="15">
    <source>
        <dbReference type="PROSITE" id="PS51462"/>
    </source>
</evidence>
<dbReference type="PANTHER" id="PTHR11839">
    <property type="entry name" value="UDP/ADP-SUGAR PYROPHOSPHATASE"/>
    <property type="match status" value="1"/>
</dbReference>
<dbReference type="GO" id="GO:0046872">
    <property type="term" value="F:metal ion binding"/>
    <property type="evidence" value="ECO:0007669"/>
    <property type="project" value="UniProtKB-KW"/>
</dbReference>
<dbReference type="InterPro" id="IPR000086">
    <property type="entry name" value="NUDIX_hydrolase_dom"/>
</dbReference>
<evidence type="ECO:0000256" key="12">
    <source>
        <dbReference type="ARBA" id="ARBA00049546"/>
    </source>
</evidence>
<dbReference type="Pfam" id="PF00293">
    <property type="entry name" value="NUDIX"/>
    <property type="match status" value="1"/>
</dbReference>
<evidence type="ECO:0000256" key="14">
    <source>
        <dbReference type="PIRSR" id="PIRSR604385-3"/>
    </source>
</evidence>
<dbReference type="NCBIfam" id="TIGR00052">
    <property type="entry name" value="nudix-type nucleoside diphosphatase, YffH/AdpP family"/>
    <property type="match status" value="1"/>
</dbReference>
<proteinExistence type="inferred from homology"/>
<feature type="binding site" evidence="13">
    <location>
        <position position="93"/>
    </location>
    <ligand>
        <name>Mg(2+)</name>
        <dbReference type="ChEBI" id="CHEBI:18420"/>
        <label>1</label>
    </ligand>
</feature>
<dbReference type="EMBL" id="JAUOPB010000009">
    <property type="protein sequence ID" value="MDO6423444.1"/>
    <property type="molecule type" value="Genomic_DNA"/>
</dbReference>
<comment type="similarity">
    <text evidence="2">Belongs to the Nudix hydrolase family. NudF subfamily.</text>
</comment>
<keyword evidence="7 13" id="KW-0460">Magnesium</keyword>
<evidence type="ECO:0000313" key="16">
    <source>
        <dbReference type="EMBL" id="MDO6423444.1"/>
    </source>
</evidence>
<evidence type="ECO:0000313" key="17">
    <source>
        <dbReference type="Proteomes" id="UP001169760"/>
    </source>
</evidence>
<dbReference type="CDD" id="cd24155">
    <property type="entry name" value="NUDIX_ADPRase"/>
    <property type="match status" value="1"/>
</dbReference>
<comment type="caution">
    <text evidence="16">The sequence shown here is derived from an EMBL/GenBank/DDBJ whole genome shotgun (WGS) entry which is preliminary data.</text>
</comment>
<name>A0AAW7X7J9_9GAMM</name>
<evidence type="ECO:0000256" key="6">
    <source>
        <dbReference type="ARBA" id="ARBA00022801"/>
    </source>
</evidence>
<keyword evidence="5 13" id="KW-0479">Metal-binding</keyword>
<keyword evidence="6" id="KW-0378">Hydrolase</keyword>
<dbReference type="PROSITE" id="PS51462">
    <property type="entry name" value="NUDIX"/>
    <property type="match status" value="1"/>
</dbReference>
<evidence type="ECO:0000256" key="4">
    <source>
        <dbReference type="ARBA" id="ARBA00013297"/>
    </source>
</evidence>
<evidence type="ECO:0000256" key="3">
    <source>
        <dbReference type="ARBA" id="ARBA00012453"/>
    </source>
</evidence>
<dbReference type="GO" id="GO:0005829">
    <property type="term" value="C:cytosol"/>
    <property type="evidence" value="ECO:0007669"/>
    <property type="project" value="TreeGrafter"/>
</dbReference>
<evidence type="ECO:0000256" key="2">
    <source>
        <dbReference type="ARBA" id="ARBA00007482"/>
    </source>
</evidence>
<evidence type="ECO:0000256" key="11">
    <source>
        <dbReference type="ARBA" id="ARBA00033056"/>
    </source>
</evidence>
<comment type="catalytic activity">
    <reaction evidence="12">
        <text>ADP-D-ribose + H2O = D-ribose 5-phosphate + AMP + 2 H(+)</text>
        <dbReference type="Rhea" id="RHEA:10412"/>
        <dbReference type="ChEBI" id="CHEBI:15377"/>
        <dbReference type="ChEBI" id="CHEBI:15378"/>
        <dbReference type="ChEBI" id="CHEBI:57967"/>
        <dbReference type="ChEBI" id="CHEBI:78346"/>
        <dbReference type="ChEBI" id="CHEBI:456215"/>
        <dbReference type="EC" id="3.6.1.13"/>
    </reaction>
</comment>
<dbReference type="InterPro" id="IPR004385">
    <property type="entry name" value="NDP_pyrophosphatase"/>
</dbReference>
<dbReference type="PANTHER" id="PTHR11839:SF5">
    <property type="entry name" value="ADP-RIBOSE PYROPHOSPHATASE"/>
    <property type="match status" value="1"/>
</dbReference>
<dbReference type="SUPFAM" id="SSF55811">
    <property type="entry name" value="Nudix"/>
    <property type="match status" value="1"/>
</dbReference>
<dbReference type="Proteomes" id="UP001169760">
    <property type="component" value="Unassembled WGS sequence"/>
</dbReference>
<evidence type="ECO:0000256" key="9">
    <source>
        <dbReference type="ARBA" id="ARBA00030162"/>
    </source>
</evidence>
<dbReference type="EC" id="3.6.1.13" evidence="3"/>
<sequence length="210" mass="23495">MEDLPVTLNRDDVDVLDEKIVWNGFFKMHKLTLKHRKFDGEWTGEISRELFHRGEASAAVLYDPEHDLIGLVEQFRVGAIDSSFGPWCLEVVAGMLEEGETPAELIKRELEEEAGVTDAEIIPITTYYSTPGGCSELIHLFCATCNLKGRGGVFGLDDENEDIYLHVLPADEVFAGMLNSRANNAATLIGLQWLQLNRQSLIAKRESQQT</sequence>
<dbReference type="AlphaFoldDB" id="A0AAW7X7J9"/>
<gene>
    <name evidence="16" type="ORF">Q4521_13270</name>
</gene>
<dbReference type="RefSeq" id="WP_303493112.1">
    <property type="nucleotide sequence ID" value="NZ_JAUOPB010000009.1"/>
</dbReference>
<reference evidence="16" key="1">
    <citation type="submission" date="2023-07" db="EMBL/GenBank/DDBJ databases">
        <title>Genome content predicts the carbon catabolic preferences of heterotrophic bacteria.</title>
        <authorList>
            <person name="Gralka M."/>
        </authorList>
    </citation>
    <scope>NUCLEOTIDE SEQUENCE</scope>
    <source>
        <strain evidence="16">I3M17_2</strain>
    </source>
</reference>